<dbReference type="InterPro" id="IPR016729">
    <property type="entry name" value="FADD"/>
</dbReference>
<evidence type="ECO:0000259" key="1">
    <source>
        <dbReference type="PROSITE" id="PS50017"/>
    </source>
</evidence>
<dbReference type="Proteomes" id="UP000887568">
    <property type="component" value="Unplaced"/>
</dbReference>
<dbReference type="Pfam" id="PF00531">
    <property type="entry name" value="Death"/>
    <property type="match status" value="1"/>
</dbReference>
<dbReference type="OrthoDB" id="10031931at2759"/>
<dbReference type="GO" id="GO:0097191">
    <property type="term" value="P:extrinsic apoptotic signaling pathway"/>
    <property type="evidence" value="ECO:0007669"/>
    <property type="project" value="TreeGrafter"/>
</dbReference>
<dbReference type="GO" id="GO:0005123">
    <property type="term" value="F:death receptor binding"/>
    <property type="evidence" value="ECO:0007669"/>
    <property type="project" value="TreeGrafter"/>
</dbReference>
<organism evidence="2 3">
    <name type="scientific">Patiria miniata</name>
    <name type="common">Bat star</name>
    <name type="synonym">Asterina miniata</name>
    <dbReference type="NCBI Taxonomy" id="46514"/>
    <lineage>
        <taxon>Eukaryota</taxon>
        <taxon>Metazoa</taxon>
        <taxon>Echinodermata</taxon>
        <taxon>Eleutherozoa</taxon>
        <taxon>Asterozoa</taxon>
        <taxon>Asteroidea</taxon>
        <taxon>Valvatacea</taxon>
        <taxon>Valvatida</taxon>
        <taxon>Asterinidae</taxon>
        <taxon>Patiria</taxon>
    </lineage>
</organism>
<dbReference type="GO" id="GO:0031265">
    <property type="term" value="C:CD95 death-inducing signaling complex"/>
    <property type="evidence" value="ECO:0007669"/>
    <property type="project" value="TreeGrafter"/>
</dbReference>
<dbReference type="PROSITE" id="PS50017">
    <property type="entry name" value="DEATH_DOMAIN"/>
    <property type="match status" value="1"/>
</dbReference>
<dbReference type="Gene3D" id="1.10.533.10">
    <property type="entry name" value="Death Domain, Fas"/>
    <property type="match status" value="1"/>
</dbReference>
<protein>
    <recommendedName>
        <fullName evidence="1">Death domain-containing protein</fullName>
    </recommendedName>
</protein>
<proteinExistence type="predicted"/>
<keyword evidence="3" id="KW-1185">Reference proteome</keyword>
<dbReference type="GeneID" id="119723049"/>
<dbReference type="InterPro" id="IPR011029">
    <property type="entry name" value="DEATH-like_dom_sf"/>
</dbReference>
<dbReference type="CDD" id="cd01670">
    <property type="entry name" value="Death"/>
    <property type="match status" value="1"/>
</dbReference>
<feature type="domain" description="Death" evidence="1">
    <location>
        <begin position="16"/>
        <end position="100"/>
    </location>
</feature>
<dbReference type="SMART" id="SM00005">
    <property type="entry name" value="DEATH"/>
    <property type="match status" value="1"/>
</dbReference>
<sequence length="107" mass="12126">MPRTCASIYDVNGVMCDRKILTISTLIGQRYPELGLKLGLTEAQLAQIKASEPEDLQHQVFHTLDLWRRQEGKGATLEKLNDALKELGWISVLTQIRNTPDNFYVVV</sequence>
<dbReference type="GO" id="GO:0045089">
    <property type="term" value="P:positive regulation of innate immune response"/>
    <property type="evidence" value="ECO:0007669"/>
    <property type="project" value="TreeGrafter"/>
</dbReference>
<accession>A0A913ZD66</accession>
<reference evidence="2" key="1">
    <citation type="submission" date="2022-11" db="UniProtKB">
        <authorList>
            <consortium name="EnsemblMetazoa"/>
        </authorList>
    </citation>
    <scope>IDENTIFICATION</scope>
</reference>
<evidence type="ECO:0000313" key="2">
    <source>
        <dbReference type="EnsemblMetazoa" id="XP_038049459.1"/>
    </source>
</evidence>
<dbReference type="PANTHER" id="PTHR15077">
    <property type="entry name" value="FAS-ASSOCIATING DEATH DOMAIN-CONTAINING PROTEIN FADD"/>
    <property type="match status" value="1"/>
</dbReference>
<dbReference type="GO" id="GO:0089720">
    <property type="term" value="F:caspase binding"/>
    <property type="evidence" value="ECO:0007669"/>
    <property type="project" value="TreeGrafter"/>
</dbReference>
<dbReference type="RefSeq" id="XP_038049459.1">
    <property type="nucleotide sequence ID" value="XM_038193531.1"/>
</dbReference>
<evidence type="ECO:0000313" key="3">
    <source>
        <dbReference type="Proteomes" id="UP000887568"/>
    </source>
</evidence>
<dbReference type="PANTHER" id="PTHR15077:SF10">
    <property type="entry name" value="FAS-ASSOCIATED DEATH DOMAIN PROTEIN"/>
    <property type="match status" value="1"/>
</dbReference>
<dbReference type="SUPFAM" id="SSF47986">
    <property type="entry name" value="DEATH domain"/>
    <property type="match status" value="1"/>
</dbReference>
<dbReference type="EnsemblMetazoa" id="XM_038193531.1">
    <property type="protein sequence ID" value="XP_038049459.1"/>
    <property type="gene ID" value="LOC119723049"/>
</dbReference>
<dbReference type="InterPro" id="IPR000488">
    <property type="entry name" value="Death_dom"/>
</dbReference>
<dbReference type="AlphaFoldDB" id="A0A913ZD66"/>
<name>A0A913ZD66_PATMI</name>
<dbReference type="OMA" id="NLQHQVF"/>